<dbReference type="EMBL" id="GU735283">
    <property type="protein sequence ID" value="ADE29258.1"/>
    <property type="molecule type" value="Genomic_DNA"/>
</dbReference>
<reference evidence="2" key="1">
    <citation type="journal article" date="2010" name="Environ. Microbiol.">
        <title>The metavirome of a hypersaline environment.</title>
        <authorList>
            <person name="Santos F."/>
            <person name="Yarza P."/>
            <person name="Parro V."/>
            <person name="Briones C."/>
            <person name="Anton J."/>
        </authorList>
    </citation>
    <scope>NUCLEOTIDE SEQUENCE</scope>
</reference>
<organism evidence="2">
    <name type="scientific">uncultured virus</name>
    <dbReference type="NCBI Taxonomy" id="340016"/>
    <lineage>
        <taxon>Viruses</taxon>
        <taxon>environmental samples</taxon>
    </lineage>
</organism>
<evidence type="ECO:0000313" key="2">
    <source>
        <dbReference type="EMBL" id="ADE29258.1"/>
    </source>
</evidence>
<proteinExistence type="predicted"/>
<name>D5L2J9_9VIRU</name>
<accession>D5L2J9</accession>
<sequence>MSEILIYHGKQAGFEPPDKLLREAIETASEKTPSPAFCGGEVAHHSDLEDYRSDFGPDTRGQSVIALCDPADSAPVAPGDVSAETVAAIESELRNRLGPGALAVIDIAESYRVDSDGTARVKPKALTKPPQPPTDEQIQALIEQAQQSQD</sequence>
<evidence type="ECO:0000256" key="1">
    <source>
        <dbReference type="SAM" id="MobiDB-lite"/>
    </source>
</evidence>
<protein>
    <submittedName>
        <fullName evidence="2">Uncharacterized protein</fullName>
    </submittedName>
</protein>
<feature type="region of interest" description="Disordered" evidence="1">
    <location>
        <begin position="116"/>
        <end position="135"/>
    </location>
</feature>